<proteinExistence type="predicted"/>
<evidence type="ECO:0000313" key="2">
    <source>
        <dbReference type="Proteomes" id="UP000031465"/>
    </source>
</evidence>
<organism evidence="1 2">
    <name type="scientific">Candidatus Protochlamydia amoebophila</name>
    <dbReference type="NCBI Taxonomy" id="362787"/>
    <lineage>
        <taxon>Bacteria</taxon>
        <taxon>Pseudomonadati</taxon>
        <taxon>Chlamydiota</taxon>
        <taxon>Chlamydiia</taxon>
        <taxon>Parachlamydiales</taxon>
        <taxon>Parachlamydiaceae</taxon>
        <taxon>Candidatus Protochlamydia</taxon>
    </lineage>
</organism>
<dbReference type="RefSeq" id="WP_039358437.1">
    <property type="nucleotide sequence ID" value="NZ_JSAN01000069.1"/>
</dbReference>
<name>A0A0C1JXE0_9BACT</name>
<protein>
    <submittedName>
        <fullName evidence="1">Uncharacterized protein</fullName>
    </submittedName>
</protein>
<dbReference type="PATRIC" id="fig|362787.3.peg.1164"/>
<accession>A0A0C1JXE0</accession>
<gene>
    <name evidence="1" type="ORF">DB44_CW00850</name>
</gene>
<comment type="caution">
    <text evidence="1">The sequence shown here is derived from an EMBL/GenBank/DDBJ whole genome shotgun (WGS) entry which is preliminary data.</text>
</comment>
<dbReference type="Proteomes" id="UP000031465">
    <property type="component" value="Unassembled WGS sequence"/>
</dbReference>
<reference evidence="1 2" key="1">
    <citation type="journal article" date="2014" name="Mol. Biol. Evol.">
        <title>Massive expansion of Ubiquitination-related gene families within the Chlamydiae.</title>
        <authorList>
            <person name="Domman D."/>
            <person name="Collingro A."/>
            <person name="Lagkouvardos I."/>
            <person name="Gehre L."/>
            <person name="Weinmaier T."/>
            <person name="Rattei T."/>
            <person name="Subtil A."/>
            <person name="Horn M."/>
        </authorList>
    </citation>
    <scope>NUCLEOTIDE SEQUENCE [LARGE SCALE GENOMIC DNA]</scope>
    <source>
        <strain evidence="1 2">EI2</strain>
    </source>
</reference>
<evidence type="ECO:0000313" key="1">
    <source>
        <dbReference type="EMBL" id="KIC71912.1"/>
    </source>
</evidence>
<dbReference type="AlphaFoldDB" id="A0A0C1JXE0"/>
<dbReference type="EMBL" id="JSAN01000069">
    <property type="protein sequence ID" value="KIC71912.1"/>
    <property type="molecule type" value="Genomic_DNA"/>
</dbReference>
<sequence>MVELSIDFVVNIVNGNFYDTNVEVAANLFVVSKKNNRLKKIDLTRDLEKIEKWAENNRFVAVVEKGDQTFICASSQIVESLKKQNELNIEGKQLSYCVLSDDDSERMSAIAMEALNLSENSLENEKKIIKFRRMRQLKVSSATI</sequence>